<feature type="domain" description="Peptidase S1" evidence="7">
    <location>
        <begin position="61"/>
        <end position="294"/>
    </location>
</feature>
<evidence type="ECO:0000256" key="2">
    <source>
        <dbReference type="ARBA" id="ARBA00022801"/>
    </source>
</evidence>
<evidence type="ECO:0000256" key="6">
    <source>
        <dbReference type="SAM" id="SignalP"/>
    </source>
</evidence>
<reference evidence="8 9" key="1">
    <citation type="submission" date="2023-03" db="EMBL/GenBank/DDBJ databases">
        <title>Genome insight into feeding habits of ladybird beetles.</title>
        <authorList>
            <person name="Li H.-S."/>
            <person name="Huang Y.-H."/>
            <person name="Pang H."/>
        </authorList>
    </citation>
    <scope>NUCLEOTIDE SEQUENCE [LARGE SCALE GENOMIC DNA]</scope>
    <source>
        <strain evidence="8">SYSU_2023b</strain>
        <tissue evidence="8">Whole body</tissue>
    </source>
</reference>
<dbReference type="Pfam" id="PF00089">
    <property type="entry name" value="Trypsin"/>
    <property type="match status" value="1"/>
</dbReference>
<gene>
    <name evidence="8" type="ORF">WA026_003123</name>
</gene>
<evidence type="ECO:0000259" key="7">
    <source>
        <dbReference type="PROSITE" id="PS50240"/>
    </source>
</evidence>
<feature type="chain" id="PRO_5043519899" description="Peptidase S1 domain-containing protein" evidence="6">
    <location>
        <begin position="22"/>
        <end position="324"/>
    </location>
</feature>
<keyword evidence="6" id="KW-0732">Signal</keyword>
<keyword evidence="9" id="KW-1185">Reference proteome</keyword>
<dbReference type="InterPro" id="IPR001254">
    <property type="entry name" value="Trypsin_dom"/>
</dbReference>
<name>A0AAW1TH59_9CUCU</name>
<keyword evidence="2" id="KW-0378">Hydrolase</keyword>
<dbReference type="Proteomes" id="UP001431783">
    <property type="component" value="Unassembled WGS sequence"/>
</dbReference>
<dbReference type="GO" id="GO:0004252">
    <property type="term" value="F:serine-type endopeptidase activity"/>
    <property type="evidence" value="ECO:0007669"/>
    <property type="project" value="InterPro"/>
</dbReference>
<dbReference type="InterPro" id="IPR043504">
    <property type="entry name" value="Peptidase_S1_PA_chymotrypsin"/>
</dbReference>
<dbReference type="SMART" id="SM00020">
    <property type="entry name" value="Tryp_SPc"/>
    <property type="match status" value="1"/>
</dbReference>
<dbReference type="PROSITE" id="PS50240">
    <property type="entry name" value="TRYPSIN_DOM"/>
    <property type="match status" value="1"/>
</dbReference>
<dbReference type="PANTHER" id="PTHR24276:SF97">
    <property type="entry name" value="GH13245P2-RELATED"/>
    <property type="match status" value="1"/>
</dbReference>
<dbReference type="PANTHER" id="PTHR24276">
    <property type="entry name" value="POLYSERASE-RELATED"/>
    <property type="match status" value="1"/>
</dbReference>
<evidence type="ECO:0000256" key="1">
    <source>
        <dbReference type="ARBA" id="ARBA00022670"/>
    </source>
</evidence>
<dbReference type="SUPFAM" id="SSF50494">
    <property type="entry name" value="Trypsin-like serine proteases"/>
    <property type="match status" value="1"/>
</dbReference>
<feature type="signal peptide" evidence="6">
    <location>
        <begin position="1"/>
        <end position="21"/>
    </location>
</feature>
<dbReference type="AlphaFoldDB" id="A0AAW1TH59"/>
<evidence type="ECO:0000256" key="5">
    <source>
        <dbReference type="ARBA" id="ARBA00023157"/>
    </source>
</evidence>
<accession>A0AAW1TH59</accession>
<keyword evidence="1" id="KW-0645">Protease</keyword>
<dbReference type="InterPro" id="IPR050430">
    <property type="entry name" value="Peptidase_S1"/>
</dbReference>
<dbReference type="Gene3D" id="2.40.10.10">
    <property type="entry name" value="Trypsin-like serine proteases"/>
    <property type="match status" value="1"/>
</dbReference>
<evidence type="ECO:0000256" key="3">
    <source>
        <dbReference type="ARBA" id="ARBA00022825"/>
    </source>
</evidence>
<keyword evidence="4" id="KW-0865">Zymogen</keyword>
<evidence type="ECO:0000313" key="9">
    <source>
        <dbReference type="Proteomes" id="UP001431783"/>
    </source>
</evidence>
<keyword evidence="3" id="KW-0720">Serine protease</keyword>
<comment type="caution">
    <text evidence="8">The sequence shown here is derived from an EMBL/GenBank/DDBJ whole genome shotgun (WGS) entry which is preliminary data.</text>
</comment>
<protein>
    <recommendedName>
        <fullName evidence="7">Peptidase S1 domain-containing protein</fullName>
    </recommendedName>
</protein>
<proteinExistence type="predicted"/>
<keyword evidence="5" id="KW-1015">Disulfide bond</keyword>
<evidence type="ECO:0000256" key="4">
    <source>
        <dbReference type="ARBA" id="ARBA00023145"/>
    </source>
</evidence>
<dbReference type="EMBL" id="JARQZJ010000001">
    <property type="protein sequence ID" value="KAK9869366.1"/>
    <property type="molecule type" value="Genomic_DNA"/>
</dbReference>
<organism evidence="8 9">
    <name type="scientific">Henosepilachna vigintioctopunctata</name>
    <dbReference type="NCBI Taxonomy" id="420089"/>
    <lineage>
        <taxon>Eukaryota</taxon>
        <taxon>Metazoa</taxon>
        <taxon>Ecdysozoa</taxon>
        <taxon>Arthropoda</taxon>
        <taxon>Hexapoda</taxon>
        <taxon>Insecta</taxon>
        <taxon>Pterygota</taxon>
        <taxon>Neoptera</taxon>
        <taxon>Endopterygota</taxon>
        <taxon>Coleoptera</taxon>
        <taxon>Polyphaga</taxon>
        <taxon>Cucujiformia</taxon>
        <taxon>Coccinelloidea</taxon>
        <taxon>Coccinellidae</taxon>
        <taxon>Epilachninae</taxon>
        <taxon>Epilachnini</taxon>
        <taxon>Henosepilachna</taxon>
    </lineage>
</organism>
<dbReference type="GO" id="GO:0006508">
    <property type="term" value="P:proteolysis"/>
    <property type="evidence" value="ECO:0007669"/>
    <property type="project" value="UniProtKB-KW"/>
</dbReference>
<sequence length="324" mass="36681">MYRFLVSTLFIVFVRVSPVCSIATTEKPITSLSIKETSSSTTDSQDQNYLEDIQNDPQWRIVGGHDCHYKFMVTVIVAPPVRRLCSGSLITPYFVLTAATCFVDLPETHYLYAVLGLPNVVQGTHTTIIIKWTQPCPDFYSHDRVDLALAYLNSAVVPSDRNMSFIKLPPYRFSDDLTNSCPSNSFTAAGWKNMNSNKNDAANLSTQLKCADIPYLRNEECEKKLERFNPKFHMCLFDPTGRKGACYADIGAPVFCNGTQYGIITDVQYCTDPRNLTFIVRVDRQMSFISRMLRTYKSCSSSAFEKLLYLTICLMNVVLNKFLN</sequence>
<dbReference type="InterPro" id="IPR009003">
    <property type="entry name" value="Peptidase_S1_PA"/>
</dbReference>
<evidence type="ECO:0000313" key="8">
    <source>
        <dbReference type="EMBL" id="KAK9869366.1"/>
    </source>
</evidence>